<gene>
    <name evidence="5" type="primary">Hypp1016</name>
    <name evidence="5" type="ORF">BLAG_LOCUS12791</name>
</gene>
<dbReference type="PANTHER" id="PTHR15040:SF1">
    <property type="entry name" value="DERMATOPONTIN-LIKE ISOFORM X1"/>
    <property type="match status" value="1"/>
</dbReference>
<keyword evidence="3" id="KW-0964">Secreted</keyword>
<accession>A0A8J9ZDW7</accession>
<dbReference type="InterPro" id="IPR026645">
    <property type="entry name" value="Dermatopontin"/>
</dbReference>
<comment type="similarity">
    <text evidence="2">Belongs to the dermatopontin family.</text>
</comment>
<name>A0A8J9ZDW7_BRALA</name>
<keyword evidence="4" id="KW-1015">Disulfide bond</keyword>
<dbReference type="AlphaFoldDB" id="A0A8J9ZDW7"/>
<comment type="subcellular location">
    <subcellularLocation>
        <location evidence="1">Secreted</location>
    </subcellularLocation>
</comment>
<keyword evidence="6" id="KW-1185">Reference proteome</keyword>
<dbReference type="EMBL" id="OV696687">
    <property type="protein sequence ID" value="CAH1252808.1"/>
    <property type="molecule type" value="Genomic_DNA"/>
</dbReference>
<protein>
    <submittedName>
        <fullName evidence="5">Hypp1016 protein</fullName>
    </submittedName>
</protein>
<evidence type="ECO:0000256" key="2">
    <source>
        <dbReference type="ARBA" id="ARBA00008712"/>
    </source>
</evidence>
<proteinExistence type="inferred from homology"/>
<dbReference type="PANTHER" id="PTHR15040">
    <property type="entry name" value="DERMATOPONTIN-RELATED"/>
    <property type="match status" value="1"/>
</dbReference>
<organism evidence="5 6">
    <name type="scientific">Branchiostoma lanceolatum</name>
    <name type="common">Common lancelet</name>
    <name type="synonym">Amphioxus lanceolatum</name>
    <dbReference type="NCBI Taxonomy" id="7740"/>
    <lineage>
        <taxon>Eukaryota</taxon>
        <taxon>Metazoa</taxon>
        <taxon>Chordata</taxon>
        <taxon>Cephalochordata</taxon>
        <taxon>Leptocardii</taxon>
        <taxon>Amphioxiformes</taxon>
        <taxon>Branchiostomatidae</taxon>
        <taxon>Branchiostoma</taxon>
    </lineage>
</organism>
<evidence type="ECO:0000313" key="6">
    <source>
        <dbReference type="Proteomes" id="UP000838412"/>
    </source>
</evidence>
<sequence>MITKCPTFALYVCLRVAAALANATAFIQVYRNAWCWKSTVQPARKVVSSRNAFCSTLVRWQYVAEAQQKDDDSVTVTLTRCIMGRNTTTAALVACAILVFYFPWQGDCGLPARRHEVVGDTSWSAMPWLNSFDEGLAFNCHGDNQAITGLYSEHDDYYEDRRFKIECRDLPRSPGQTWDSGYQNLYEHPVNFRCPSNYVMTGMQSHHTSDYEDRQWSFTCKPVFGYRWYDCYWTPYNALDGVSNVQTRVGYFFTGVRSHHYSWYLDRISSYRLCKLLTSSELTDLIQG</sequence>
<dbReference type="Proteomes" id="UP000838412">
    <property type="component" value="Chromosome 2"/>
</dbReference>
<reference evidence="5" key="1">
    <citation type="submission" date="2022-01" db="EMBL/GenBank/DDBJ databases">
        <authorList>
            <person name="Braso-Vives M."/>
        </authorList>
    </citation>
    <scope>NUCLEOTIDE SEQUENCE</scope>
</reference>
<evidence type="ECO:0000256" key="1">
    <source>
        <dbReference type="ARBA" id="ARBA00004613"/>
    </source>
</evidence>
<dbReference type="Pfam" id="PF14704">
    <property type="entry name" value="DERM"/>
    <property type="match status" value="1"/>
</dbReference>
<dbReference type="OrthoDB" id="5975249at2759"/>
<dbReference type="GO" id="GO:0005615">
    <property type="term" value="C:extracellular space"/>
    <property type="evidence" value="ECO:0007669"/>
    <property type="project" value="TreeGrafter"/>
</dbReference>
<evidence type="ECO:0000313" key="5">
    <source>
        <dbReference type="EMBL" id="CAH1252808.1"/>
    </source>
</evidence>
<dbReference type="GO" id="GO:0031012">
    <property type="term" value="C:extracellular matrix"/>
    <property type="evidence" value="ECO:0007669"/>
    <property type="project" value="TreeGrafter"/>
</dbReference>
<evidence type="ECO:0000256" key="3">
    <source>
        <dbReference type="ARBA" id="ARBA00022525"/>
    </source>
</evidence>
<evidence type="ECO:0000256" key="4">
    <source>
        <dbReference type="ARBA" id="ARBA00023157"/>
    </source>
</evidence>
<dbReference type="GO" id="GO:0030199">
    <property type="term" value="P:collagen fibril organization"/>
    <property type="evidence" value="ECO:0007669"/>
    <property type="project" value="TreeGrafter"/>
</dbReference>